<dbReference type="AlphaFoldDB" id="A0A9P4YBP7"/>
<dbReference type="GeneID" id="63837088"/>
<reference evidence="2" key="1">
    <citation type="journal article" date="2020" name="Phytopathology">
        <title>Genome sequence of the chestnut blight fungus Cryphonectria parasitica EP155: A fundamental resource for an archetypical invasive plant pathogen.</title>
        <authorList>
            <person name="Crouch J.A."/>
            <person name="Dawe A."/>
            <person name="Aerts A."/>
            <person name="Barry K."/>
            <person name="Churchill A.C.L."/>
            <person name="Grimwood J."/>
            <person name="Hillman B."/>
            <person name="Milgroom M.G."/>
            <person name="Pangilinan J."/>
            <person name="Smith M."/>
            <person name="Salamov A."/>
            <person name="Schmutz J."/>
            <person name="Yadav J."/>
            <person name="Grigoriev I.V."/>
            <person name="Nuss D."/>
        </authorList>
    </citation>
    <scope>NUCLEOTIDE SEQUENCE</scope>
    <source>
        <strain evidence="2">EP155</strain>
    </source>
</reference>
<evidence type="ECO:0000313" key="2">
    <source>
        <dbReference type="EMBL" id="KAF3769725.1"/>
    </source>
</evidence>
<accession>A0A9P4YBP7</accession>
<proteinExistence type="predicted"/>
<name>A0A9P4YBP7_CRYP1</name>
<sequence length="143" mass="14969">MMKYFALISALAATAYGVAYHCETSCNDNDNSILADCSTAQLDIPTTDSASGTDNTNWISDTCRIDFFPNGESVDYSVLSEYAENLLNKCCGEGTDGEAACAGIAQDDGDPMTLGGGCICVHNKSVAPCDCAAAETDNFINCT</sequence>
<gene>
    <name evidence="2" type="ORF">M406DRAFT_325212</name>
</gene>
<evidence type="ECO:0000313" key="3">
    <source>
        <dbReference type="Proteomes" id="UP000803844"/>
    </source>
</evidence>
<keyword evidence="1" id="KW-0732">Signal</keyword>
<feature type="signal peptide" evidence="1">
    <location>
        <begin position="1"/>
        <end position="17"/>
    </location>
</feature>
<organism evidence="2 3">
    <name type="scientific">Cryphonectria parasitica (strain ATCC 38755 / EP155)</name>
    <dbReference type="NCBI Taxonomy" id="660469"/>
    <lineage>
        <taxon>Eukaryota</taxon>
        <taxon>Fungi</taxon>
        <taxon>Dikarya</taxon>
        <taxon>Ascomycota</taxon>
        <taxon>Pezizomycotina</taxon>
        <taxon>Sordariomycetes</taxon>
        <taxon>Sordariomycetidae</taxon>
        <taxon>Diaporthales</taxon>
        <taxon>Cryphonectriaceae</taxon>
        <taxon>Cryphonectria-Endothia species complex</taxon>
        <taxon>Cryphonectria</taxon>
    </lineage>
</organism>
<dbReference type="Proteomes" id="UP000803844">
    <property type="component" value="Unassembled WGS sequence"/>
</dbReference>
<evidence type="ECO:0000256" key="1">
    <source>
        <dbReference type="SAM" id="SignalP"/>
    </source>
</evidence>
<feature type="chain" id="PRO_5040296660" evidence="1">
    <location>
        <begin position="18"/>
        <end position="143"/>
    </location>
</feature>
<protein>
    <submittedName>
        <fullName evidence="2">Uncharacterized protein</fullName>
    </submittedName>
</protein>
<comment type="caution">
    <text evidence="2">The sequence shown here is derived from an EMBL/GenBank/DDBJ whole genome shotgun (WGS) entry which is preliminary data.</text>
</comment>
<keyword evidence="3" id="KW-1185">Reference proteome</keyword>
<dbReference type="RefSeq" id="XP_040780686.1">
    <property type="nucleotide sequence ID" value="XM_040919959.1"/>
</dbReference>
<dbReference type="EMBL" id="MU032344">
    <property type="protein sequence ID" value="KAF3769725.1"/>
    <property type="molecule type" value="Genomic_DNA"/>
</dbReference>